<dbReference type="SMART" id="SM00530">
    <property type="entry name" value="HTH_XRE"/>
    <property type="match status" value="1"/>
</dbReference>
<dbReference type="OrthoDB" id="9805856at2"/>
<sequence length="152" mass="16457">MDEKQIIATNIRSLRQSKKWSQEAVAEQLHVTRQAYAKWENGDSLPDLLKCVALSKLYDVDLNDLVTYDASATGIPIGPAGKHLFGVVSVGNGNTIAIPDAAMKTMKYQIGTKLVLLGDTNPGTVGLAMIDASQFMAQTGPAFNRLFEDQDS</sequence>
<reference evidence="3" key="1">
    <citation type="journal article" date="2014" name="Genome Announc.">
        <title>Draft Genome Sequence of Lactobacillus oryzae Strain SG293T.</title>
        <authorList>
            <person name="Tanizawa Y."/>
            <person name="Fujisawa T."/>
            <person name="Mochizuki T."/>
            <person name="Kaminuma E."/>
            <person name="Nakamura Y."/>
            <person name="Tohno M."/>
        </authorList>
    </citation>
    <scope>NUCLEOTIDE SEQUENCE [LARGE SCALE GENOMIC DNA]</scope>
    <source>
        <strain evidence="3">SG293</strain>
    </source>
</reference>
<dbReference type="PROSITE" id="PS50943">
    <property type="entry name" value="HTH_CROC1"/>
    <property type="match status" value="1"/>
</dbReference>
<dbReference type="CDD" id="cd00093">
    <property type="entry name" value="HTH_XRE"/>
    <property type="match status" value="1"/>
</dbReference>
<evidence type="ECO:0000259" key="2">
    <source>
        <dbReference type="PROSITE" id="PS50943"/>
    </source>
</evidence>
<keyword evidence="4" id="KW-1185">Reference proteome</keyword>
<dbReference type="eggNOG" id="COG1476">
    <property type="taxonomic scope" value="Bacteria"/>
</dbReference>
<dbReference type="InterPro" id="IPR010982">
    <property type="entry name" value="Lambda_DNA-bd_dom_sf"/>
</dbReference>
<feature type="domain" description="HTH cro/C1-type" evidence="2">
    <location>
        <begin position="11"/>
        <end position="65"/>
    </location>
</feature>
<evidence type="ECO:0000256" key="1">
    <source>
        <dbReference type="ARBA" id="ARBA00023125"/>
    </source>
</evidence>
<dbReference type="Pfam" id="PF01381">
    <property type="entry name" value="HTH_3"/>
    <property type="match status" value="1"/>
</dbReference>
<dbReference type="Gene3D" id="1.10.260.40">
    <property type="entry name" value="lambda repressor-like DNA-binding domains"/>
    <property type="match status" value="1"/>
</dbReference>
<keyword evidence="1" id="KW-0238">DNA-binding</keyword>
<accession>A0A081BJN3</accession>
<dbReference type="PANTHER" id="PTHR46558:SF4">
    <property type="entry name" value="DNA-BIDING PHAGE PROTEIN"/>
    <property type="match status" value="1"/>
</dbReference>
<dbReference type="RefSeq" id="WP_034528496.1">
    <property type="nucleotide sequence ID" value="NZ_BBAZ01000021.1"/>
</dbReference>
<comment type="caution">
    <text evidence="3">The sequence shown here is derived from an EMBL/GenBank/DDBJ whole genome shotgun (WGS) entry which is preliminary data.</text>
</comment>
<dbReference type="SUPFAM" id="SSF47413">
    <property type="entry name" value="lambda repressor-like DNA-binding domains"/>
    <property type="match status" value="1"/>
</dbReference>
<evidence type="ECO:0000313" key="4">
    <source>
        <dbReference type="Proteomes" id="UP000028700"/>
    </source>
</evidence>
<dbReference type="Proteomes" id="UP000028700">
    <property type="component" value="Unassembled WGS sequence"/>
</dbReference>
<dbReference type="GO" id="GO:0003677">
    <property type="term" value="F:DNA binding"/>
    <property type="evidence" value="ECO:0007669"/>
    <property type="project" value="UniProtKB-KW"/>
</dbReference>
<evidence type="ECO:0000313" key="3">
    <source>
        <dbReference type="EMBL" id="GAK48251.1"/>
    </source>
</evidence>
<proteinExistence type="predicted"/>
<dbReference type="STRING" id="1291743.LOSG293_220380"/>
<dbReference type="EMBL" id="BBJM01000022">
    <property type="protein sequence ID" value="GAK48251.1"/>
    <property type="molecule type" value="Genomic_DNA"/>
</dbReference>
<organism evidence="3 4">
    <name type="scientific">Secundilactobacillus oryzae JCM 18671</name>
    <dbReference type="NCBI Taxonomy" id="1291743"/>
    <lineage>
        <taxon>Bacteria</taxon>
        <taxon>Bacillati</taxon>
        <taxon>Bacillota</taxon>
        <taxon>Bacilli</taxon>
        <taxon>Lactobacillales</taxon>
        <taxon>Lactobacillaceae</taxon>
        <taxon>Secundilactobacillus</taxon>
    </lineage>
</organism>
<gene>
    <name evidence="3" type="ORF">LOSG293_220380</name>
</gene>
<name>A0A081BJN3_9LACO</name>
<dbReference type="PANTHER" id="PTHR46558">
    <property type="entry name" value="TRACRIPTIONAL REGULATORY PROTEIN-RELATED-RELATED"/>
    <property type="match status" value="1"/>
</dbReference>
<protein>
    <submittedName>
        <fullName evidence="3">AbrB family transcriptional regulator</fullName>
    </submittedName>
</protein>
<dbReference type="InterPro" id="IPR001387">
    <property type="entry name" value="Cro/C1-type_HTH"/>
</dbReference>
<dbReference type="AlphaFoldDB" id="A0A081BJN3"/>